<keyword evidence="4" id="KW-1185">Reference proteome</keyword>
<dbReference type="RefSeq" id="WP_379485245.1">
    <property type="nucleotide sequence ID" value="NZ_JBHMCF010000057.1"/>
</dbReference>
<reference evidence="3 4" key="1">
    <citation type="submission" date="2024-09" db="EMBL/GenBank/DDBJ databases">
        <authorList>
            <person name="Sun Q."/>
            <person name="Mori K."/>
        </authorList>
    </citation>
    <scope>NUCLEOTIDE SEQUENCE [LARGE SCALE GENOMIC DNA]</scope>
    <source>
        <strain evidence="3 4">JCM 3324</strain>
    </source>
</reference>
<accession>A0ABV5P308</accession>
<dbReference type="EMBL" id="JBHMCF010000057">
    <property type="protein sequence ID" value="MFB9476958.1"/>
    <property type="molecule type" value="Genomic_DNA"/>
</dbReference>
<evidence type="ECO:0000256" key="2">
    <source>
        <dbReference type="SAM" id="Phobius"/>
    </source>
</evidence>
<proteinExistence type="predicted"/>
<feature type="coiled-coil region" evidence="1">
    <location>
        <begin position="35"/>
        <end position="62"/>
    </location>
</feature>
<protein>
    <recommendedName>
        <fullName evidence="5">DUF883 domain-containing protein</fullName>
    </recommendedName>
</protein>
<name>A0ABV5P308_9ACTN</name>
<keyword evidence="2" id="KW-1133">Transmembrane helix</keyword>
<gene>
    <name evidence="3" type="ORF">ACFFR3_46340</name>
</gene>
<keyword evidence="2" id="KW-0472">Membrane</keyword>
<evidence type="ECO:0000313" key="3">
    <source>
        <dbReference type="EMBL" id="MFB9476958.1"/>
    </source>
</evidence>
<comment type="caution">
    <text evidence="3">The sequence shown here is derived from an EMBL/GenBank/DDBJ whole genome shotgun (WGS) entry which is preliminary data.</text>
</comment>
<evidence type="ECO:0000313" key="4">
    <source>
        <dbReference type="Proteomes" id="UP001589568"/>
    </source>
</evidence>
<keyword evidence="2" id="KW-0812">Transmembrane</keyword>
<feature type="transmembrane region" description="Helical" evidence="2">
    <location>
        <begin position="81"/>
        <end position="103"/>
    </location>
</feature>
<keyword evidence="1" id="KW-0175">Coiled coil</keyword>
<evidence type="ECO:0008006" key="5">
    <source>
        <dbReference type="Google" id="ProtNLM"/>
    </source>
</evidence>
<evidence type="ECO:0000256" key="1">
    <source>
        <dbReference type="SAM" id="Coils"/>
    </source>
</evidence>
<sequence>MEIDGGPDAQQVTVLHVYQLLVEMRAQLASVLAIGDRHTEQIADHEARLRRAESDVAALTAGTKVLDDHELRLRSSEQWRYAVPAGAVVALIGAIASVVGAFAK</sequence>
<dbReference type="Proteomes" id="UP001589568">
    <property type="component" value="Unassembled WGS sequence"/>
</dbReference>
<organism evidence="3 4">
    <name type="scientific">Nonomuraea salmonea</name>
    <dbReference type="NCBI Taxonomy" id="46181"/>
    <lineage>
        <taxon>Bacteria</taxon>
        <taxon>Bacillati</taxon>
        <taxon>Actinomycetota</taxon>
        <taxon>Actinomycetes</taxon>
        <taxon>Streptosporangiales</taxon>
        <taxon>Streptosporangiaceae</taxon>
        <taxon>Nonomuraea</taxon>
    </lineage>
</organism>